<dbReference type="InterPro" id="IPR015413">
    <property type="entry name" value="Methionyl/Leucyl_tRNA_Synth"/>
</dbReference>
<evidence type="ECO:0000256" key="10">
    <source>
        <dbReference type="RuleBase" id="RU363035"/>
    </source>
</evidence>
<accession>A0A1F4NSF1</accession>
<dbReference type="AlphaFoldDB" id="A0A1F4NSF1"/>
<evidence type="ECO:0000259" key="14">
    <source>
        <dbReference type="Pfam" id="PF13603"/>
    </source>
</evidence>
<evidence type="ECO:0000256" key="2">
    <source>
        <dbReference type="ARBA" id="ARBA00022490"/>
    </source>
</evidence>
<feature type="binding site" evidence="9">
    <location>
        <position position="578"/>
    </location>
    <ligand>
        <name>ATP</name>
        <dbReference type="ChEBI" id="CHEBI:30616"/>
    </ligand>
</feature>
<dbReference type="InterPro" id="IPR009080">
    <property type="entry name" value="tRNAsynth_Ia_anticodon-bd"/>
</dbReference>
<dbReference type="InterPro" id="IPR014729">
    <property type="entry name" value="Rossmann-like_a/b/a_fold"/>
</dbReference>
<evidence type="ECO:0000256" key="9">
    <source>
        <dbReference type="HAMAP-Rule" id="MF_00049"/>
    </source>
</evidence>
<evidence type="ECO:0000259" key="13">
    <source>
        <dbReference type="Pfam" id="PF09334"/>
    </source>
</evidence>
<dbReference type="EMBL" id="META01000003">
    <property type="protein sequence ID" value="OGB74296.1"/>
    <property type="molecule type" value="Genomic_DNA"/>
</dbReference>
<dbReference type="Gene3D" id="3.90.740.10">
    <property type="entry name" value="Valyl/Leucyl/Isoleucyl-tRNA synthetase, editing domain"/>
    <property type="match status" value="1"/>
</dbReference>
<dbReference type="CDD" id="cd07958">
    <property type="entry name" value="Anticodon_Ia_Leu_BEm"/>
    <property type="match status" value="1"/>
</dbReference>
<dbReference type="PANTHER" id="PTHR43740:SF2">
    <property type="entry name" value="LEUCINE--TRNA LIGASE, MITOCHONDRIAL"/>
    <property type="match status" value="1"/>
</dbReference>
<feature type="domain" description="Aminoacyl-tRNA synthetase class Ia" evidence="11">
    <location>
        <begin position="412"/>
        <end position="603"/>
    </location>
</feature>
<dbReference type="InterPro" id="IPR013155">
    <property type="entry name" value="M/V/L/I-tRNA-synth_anticd-bd"/>
</dbReference>
<dbReference type="GO" id="GO:0005829">
    <property type="term" value="C:cytosol"/>
    <property type="evidence" value="ECO:0007669"/>
    <property type="project" value="TreeGrafter"/>
</dbReference>
<gene>
    <name evidence="9" type="primary">leuS</name>
    <name evidence="15" type="ORF">A2V68_00860</name>
</gene>
<evidence type="ECO:0000256" key="1">
    <source>
        <dbReference type="ARBA" id="ARBA00005594"/>
    </source>
</evidence>
<evidence type="ECO:0000256" key="6">
    <source>
        <dbReference type="ARBA" id="ARBA00022917"/>
    </source>
</evidence>
<feature type="domain" description="Methionyl/Valyl/Leucyl/Isoleucyl-tRNA synthetase anticodon-binding" evidence="12">
    <location>
        <begin position="645"/>
        <end position="747"/>
    </location>
</feature>
<dbReference type="SUPFAM" id="SSF52374">
    <property type="entry name" value="Nucleotidylyl transferase"/>
    <property type="match status" value="1"/>
</dbReference>
<dbReference type="HAMAP" id="MF_00049_B">
    <property type="entry name" value="Leu_tRNA_synth_B"/>
    <property type="match status" value="1"/>
</dbReference>
<dbReference type="InterPro" id="IPR025709">
    <property type="entry name" value="Leu_tRNA-synth_edit"/>
</dbReference>
<dbReference type="SUPFAM" id="SSF47323">
    <property type="entry name" value="Anticodon-binding domain of a subclass of class I aminoacyl-tRNA synthetases"/>
    <property type="match status" value="1"/>
</dbReference>
<dbReference type="EC" id="6.1.1.4" evidence="9"/>
<keyword evidence="7 9" id="KW-0030">Aminoacyl-tRNA synthetase</keyword>
<proteinExistence type="inferred from homology"/>
<evidence type="ECO:0000259" key="11">
    <source>
        <dbReference type="Pfam" id="PF00133"/>
    </source>
</evidence>
<dbReference type="Pfam" id="PF09334">
    <property type="entry name" value="tRNA-synt_1g"/>
    <property type="match status" value="1"/>
</dbReference>
<dbReference type="SUPFAM" id="SSF50677">
    <property type="entry name" value="ValRS/IleRS/LeuRS editing domain"/>
    <property type="match status" value="1"/>
</dbReference>
<keyword evidence="4 9" id="KW-0547">Nucleotide-binding</keyword>
<evidence type="ECO:0000256" key="4">
    <source>
        <dbReference type="ARBA" id="ARBA00022741"/>
    </source>
</evidence>
<evidence type="ECO:0000313" key="16">
    <source>
        <dbReference type="Proteomes" id="UP000176651"/>
    </source>
</evidence>
<reference evidence="15 16" key="1">
    <citation type="journal article" date="2016" name="Nat. Commun.">
        <title>Thousands of microbial genomes shed light on interconnected biogeochemical processes in an aquifer system.</title>
        <authorList>
            <person name="Anantharaman K."/>
            <person name="Brown C.T."/>
            <person name="Hug L.A."/>
            <person name="Sharon I."/>
            <person name="Castelle C.J."/>
            <person name="Probst A.J."/>
            <person name="Thomas B.C."/>
            <person name="Singh A."/>
            <person name="Wilkins M.J."/>
            <person name="Karaoz U."/>
            <person name="Brodie E.L."/>
            <person name="Williams K.H."/>
            <person name="Hubbard S.S."/>
            <person name="Banfield J.F."/>
        </authorList>
    </citation>
    <scope>NUCLEOTIDE SEQUENCE [LARGE SCALE GENOMIC DNA]</scope>
</reference>
<protein>
    <recommendedName>
        <fullName evidence="9">Leucine--tRNA ligase</fullName>
        <ecNumber evidence="9">6.1.1.4</ecNumber>
    </recommendedName>
    <alternativeName>
        <fullName evidence="9">Leucyl-tRNA synthetase</fullName>
        <shortName evidence="9">LeuRS</shortName>
    </alternativeName>
</protein>
<feature type="domain" description="Methionyl/Leucyl tRNA synthetase" evidence="13">
    <location>
        <begin position="43"/>
        <end position="185"/>
    </location>
</feature>
<dbReference type="GO" id="GO:0004823">
    <property type="term" value="F:leucine-tRNA ligase activity"/>
    <property type="evidence" value="ECO:0007669"/>
    <property type="project" value="UniProtKB-UniRule"/>
</dbReference>
<evidence type="ECO:0000259" key="12">
    <source>
        <dbReference type="Pfam" id="PF08264"/>
    </source>
</evidence>
<dbReference type="InterPro" id="IPR002300">
    <property type="entry name" value="aa-tRNA-synth_Ia"/>
</dbReference>
<comment type="subcellular location">
    <subcellularLocation>
        <location evidence="9">Cytoplasm</location>
    </subcellularLocation>
</comment>
<dbReference type="GO" id="GO:0005524">
    <property type="term" value="F:ATP binding"/>
    <property type="evidence" value="ECO:0007669"/>
    <property type="project" value="UniProtKB-UniRule"/>
</dbReference>
<dbReference type="PROSITE" id="PS00178">
    <property type="entry name" value="AA_TRNA_LIGASE_I"/>
    <property type="match status" value="1"/>
</dbReference>
<dbReference type="GO" id="GO:0006429">
    <property type="term" value="P:leucyl-tRNA aminoacylation"/>
    <property type="evidence" value="ECO:0007669"/>
    <property type="project" value="UniProtKB-UniRule"/>
</dbReference>
<dbReference type="Pfam" id="PF00133">
    <property type="entry name" value="tRNA-synt_1"/>
    <property type="match status" value="1"/>
</dbReference>
<dbReference type="InterPro" id="IPR009008">
    <property type="entry name" value="Val/Leu/Ile-tRNA-synth_edit"/>
</dbReference>
<dbReference type="InterPro" id="IPR002302">
    <property type="entry name" value="Leu-tRNA-ligase"/>
</dbReference>
<dbReference type="Pfam" id="PF13603">
    <property type="entry name" value="tRNA-synt_1_2"/>
    <property type="match status" value="1"/>
</dbReference>
<comment type="caution">
    <text evidence="15">The sequence shown here is derived from an EMBL/GenBank/DDBJ whole genome shotgun (WGS) entry which is preliminary data.</text>
</comment>
<keyword evidence="3 9" id="KW-0436">Ligase</keyword>
<keyword evidence="6 9" id="KW-0648">Protein biosynthesis</keyword>
<comment type="caution">
    <text evidence="9">Lacks conserved residue(s) required for the propagation of feature annotation.</text>
</comment>
<evidence type="ECO:0000256" key="8">
    <source>
        <dbReference type="ARBA" id="ARBA00047469"/>
    </source>
</evidence>
<evidence type="ECO:0000313" key="15">
    <source>
        <dbReference type="EMBL" id="OGB74296.1"/>
    </source>
</evidence>
<dbReference type="NCBIfam" id="TIGR00396">
    <property type="entry name" value="leuS_bact"/>
    <property type="match status" value="1"/>
</dbReference>
<dbReference type="PRINTS" id="PR00985">
    <property type="entry name" value="TRNASYNTHLEU"/>
</dbReference>
<dbReference type="GO" id="GO:0002161">
    <property type="term" value="F:aminoacyl-tRNA deacylase activity"/>
    <property type="evidence" value="ECO:0007669"/>
    <property type="project" value="InterPro"/>
</dbReference>
<dbReference type="PANTHER" id="PTHR43740">
    <property type="entry name" value="LEUCYL-TRNA SYNTHETASE"/>
    <property type="match status" value="1"/>
</dbReference>
<dbReference type="STRING" id="1798535.A2V68_00860"/>
<comment type="similarity">
    <text evidence="1 9 10">Belongs to the class-I aminoacyl-tRNA synthetase family.</text>
</comment>
<keyword evidence="2 9" id="KW-0963">Cytoplasm</keyword>
<evidence type="ECO:0000256" key="5">
    <source>
        <dbReference type="ARBA" id="ARBA00022840"/>
    </source>
</evidence>
<evidence type="ECO:0000256" key="3">
    <source>
        <dbReference type="ARBA" id="ARBA00022598"/>
    </source>
</evidence>
<feature type="short sequence motif" description="'KMSKS' region" evidence="9">
    <location>
        <begin position="575"/>
        <end position="579"/>
    </location>
</feature>
<dbReference type="Gene3D" id="1.10.730.10">
    <property type="entry name" value="Isoleucyl-tRNA Synthetase, Domain 1"/>
    <property type="match status" value="1"/>
</dbReference>
<dbReference type="Proteomes" id="UP000176651">
    <property type="component" value="Unassembled WGS sequence"/>
</dbReference>
<sequence>MAQKNAKYDHQKTEAKWQKFWQRRKIFKGATGGREPKIYILDMFPYPSGEGLHVGHPRGYVGSDVLAQYYRLNGYNVLHPMGFDAFGLPAENAAIKAGIHPAINTKKNIKRFSSQLKALGLSYDWNRAIDTSDPSYYRWTQWLFTLLHKNKLAYQKEAYVNWCPKDKTVLANEQVVGGRCQRCEAVVVQKKRKQWLLKITDFAEELLAGLDQLDWPESTKELQRNWIGRSVGTDLEFKVVGHARTVKVFTTRADTLFGATYLVLAPEHPDLLTITAARCRKSVNAYIKSSGEKTELERLATAKTKTGVFIGTYAINPASGQNIPIWVADYVLGSYGYGAIMAVPAHDERDFEFAKQYKLPIVEVVNSPGGKLPYLGEGPLVNSGRFGGMPSSKAAGAITKEVGGQPTVQYRLRDWLISRQRYWGAPIPVLYDTKGQPILVEPRDLPVRLPQDVEFKPTGASPLADSKQFSRIPQHYRRRGAVKREFDTMDTFVCSSWYFMRYADSDNSKAFAGKKQLAYWLPVDVYIGGVEHAAGHLLYARFITKVLHRLGLVSFDEPFRKLRHQGLILGEDNEKMSKSRGNVINPDDVIEGYGADALRMYEMFMGPFDQAIPWSAAGIEGVWRFIKRVWGLTPRAKAPETDRAIHKLIKKVTGDIEAMHFNTAISSFMEFVNLAMEVGITAKTFKTLAILLAPFAPHLAEALNERLGSRQSIFSAVWPTFDPKLVVASAVTIAVQVDGRLRGTIVLLMDTGRAEAIKAAAKLDTVKKHLQGRRITKQHYVPGRIINFVTR</sequence>
<keyword evidence="5 9" id="KW-0067">ATP-binding</keyword>
<dbReference type="FunFam" id="1.10.730.10:FF:000002">
    <property type="entry name" value="Leucine--tRNA ligase"/>
    <property type="match status" value="1"/>
</dbReference>
<dbReference type="InterPro" id="IPR001412">
    <property type="entry name" value="aa-tRNA-synth_I_CS"/>
</dbReference>
<evidence type="ECO:0000256" key="7">
    <source>
        <dbReference type="ARBA" id="ARBA00023146"/>
    </source>
</evidence>
<dbReference type="Pfam" id="PF08264">
    <property type="entry name" value="Anticodon_1"/>
    <property type="match status" value="1"/>
</dbReference>
<feature type="domain" description="Leucyl-tRNA synthetase editing" evidence="14">
    <location>
        <begin position="224"/>
        <end position="401"/>
    </location>
</feature>
<dbReference type="CDD" id="cd00812">
    <property type="entry name" value="LeuRS_core"/>
    <property type="match status" value="1"/>
</dbReference>
<comment type="catalytic activity">
    <reaction evidence="8 9">
        <text>tRNA(Leu) + L-leucine + ATP = L-leucyl-tRNA(Leu) + AMP + diphosphate</text>
        <dbReference type="Rhea" id="RHEA:11688"/>
        <dbReference type="Rhea" id="RHEA-COMP:9613"/>
        <dbReference type="Rhea" id="RHEA-COMP:9622"/>
        <dbReference type="ChEBI" id="CHEBI:30616"/>
        <dbReference type="ChEBI" id="CHEBI:33019"/>
        <dbReference type="ChEBI" id="CHEBI:57427"/>
        <dbReference type="ChEBI" id="CHEBI:78442"/>
        <dbReference type="ChEBI" id="CHEBI:78494"/>
        <dbReference type="ChEBI" id="CHEBI:456215"/>
        <dbReference type="EC" id="6.1.1.4"/>
    </reaction>
</comment>
<dbReference type="Gene3D" id="3.40.50.620">
    <property type="entry name" value="HUPs"/>
    <property type="match status" value="2"/>
</dbReference>
<name>A0A1F4NSF1_UNCK3</name>
<organism evidence="15 16">
    <name type="scientific">candidate division Kazan bacterium RBG_13_50_9</name>
    <dbReference type="NCBI Taxonomy" id="1798535"/>
    <lineage>
        <taxon>Bacteria</taxon>
        <taxon>Bacteria division Kazan-3B-28</taxon>
    </lineage>
</organism>